<evidence type="ECO:0000313" key="1">
    <source>
        <dbReference type="EMBL" id="EKO14520.1"/>
    </source>
</evidence>
<gene>
    <name evidence="1" type="ORF">LEP1GSC081_3844</name>
</gene>
<evidence type="ECO:0000313" key="2">
    <source>
        <dbReference type="Proteomes" id="UP000006253"/>
    </source>
</evidence>
<proteinExistence type="predicted"/>
<comment type="caution">
    <text evidence="1">The sequence shown here is derived from an EMBL/GenBank/DDBJ whole genome shotgun (WGS) entry which is preliminary data.</text>
</comment>
<name>A0A0E2B181_9LEPT</name>
<sequence length="39" mass="4617">MKSFLILNKTKSDKRFSFTTTTNVKSIYKIEFLKILCND</sequence>
<reference evidence="1 2" key="1">
    <citation type="submission" date="2012-10" db="EMBL/GenBank/DDBJ databases">
        <authorList>
            <person name="Harkins D.M."/>
            <person name="Durkin A.S."/>
            <person name="Brinkac L.M."/>
            <person name="Selengut J.D."/>
            <person name="Sanka R."/>
            <person name="DePew J."/>
            <person name="Purushe J."/>
            <person name="Peacock S.J."/>
            <person name="Thaipadungpanit J."/>
            <person name="Wuthiekanun V.W."/>
            <person name="Day N.P."/>
            <person name="Vinetz J.M."/>
            <person name="Sutton G.G."/>
            <person name="Nelson W.C."/>
            <person name="Fouts D.E."/>
        </authorList>
    </citation>
    <scope>NUCLEOTIDE SEQUENCE [LARGE SCALE GENOMIC DNA]</scope>
    <source>
        <strain evidence="1 2">H1</strain>
    </source>
</reference>
<dbReference type="AlphaFoldDB" id="A0A0E2B181"/>
<protein>
    <submittedName>
        <fullName evidence="1">Uncharacterized protein</fullName>
    </submittedName>
</protein>
<accession>A0A0E2B181</accession>
<dbReference type="Proteomes" id="UP000006253">
    <property type="component" value="Unassembled WGS sequence"/>
</dbReference>
<dbReference type="EMBL" id="AHMY02000054">
    <property type="protein sequence ID" value="EKO14520.1"/>
    <property type="molecule type" value="Genomic_DNA"/>
</dbReference>
<organism evidence="1 2">
    <name type="scientific">Leptospira kirschneri str. H1</name>
    <dbReference type="NCBI Taxonomy" id="1049966"/>
    <lineage>
        <taxon>Bacteria</taxon>
        <taxon>Pseudomonadati</taxon>
        <taxon>Spirochaetota</taxon>
        <taxon>Spirochaetia</taxon>
        <taxon>Leptospirales</taxon>
        <taxon>Leptospiraceae</taxon>
        <taxon>Leptospira</taxon>
    </lineage>
</organism>